<dbReference type="STRING" id="1416801.SAMN05192553_10625"/>
<evidence type="ECO:0000259" key="3">
    <source>
        <dbReference type="Pfam" id="PF16344"/>
    </source>
</evidence>
<keyword evidence="1" id="KW-1133">Transmembrane helix</keyword>
<dbReference type="PANTHER" id="PTHR30273">
    <property type="entry name" value="PERIPLASMIC SIGNAL SENSOR AND SIGMA FACTOR ACTIVATOR FECR-RELATED"/>
    <property type="match status" value="1"/>
</dbReference>
<dbReference type="AlphaFoldDB" id="A0A1H7A541"/>
<reference evidence="5" key="1">
    <citation type="submission" date="2016-10" db="EMBL/GenBank/DDBJ databases">
        <authorList>
            <person name="Varghese N."/>
            <person name="Submissions S."/>
        </authorList>
    </citation>
    <scope>NUCLEOTIDE SEQUENCE [LARGE SCALE GENOMIC DNA]</scope>
    <source>
        <strain evidence="5">IBRC-M 10761</strain>
    </source>
</reference>
<evidence type="ECO:0000313" key="4">
    <source>
        <dbReference type="EMBL" id="SEJ60701.1"/>
    </source>
</evidence>
<keyword evidence="5" id="KW-1185">Reference proteome</keyword>
<proteinExistence type="predicted"/>
<dbReference type="Pfam" id="PF04773">
    <property type="entry name" value="FecR"/>
    <property type="match status" value="1"/>
</dbReference>
<dbReference type="InterPro" id="IPR012373">
    <property type="entry name" value="Ferrdict_sens_TM"/>
</dbReference>
<protein>
    <submittedName>
        <fullName evidence="4">FecR protein</fullName>
    </submittedName>
</protein>
<dbReference type="Gene3D" id="2.60.120.1440">
    <property type="match status" value="1"/>
</dbReference>
<dbReference type="PIRSF" id="PIRSF018266">
    <property type="entry name" value="FecR"/>
    <property type="match status" value="1"/>
</dbReference>
<dbReference type="PANTHER" id="PTHR30273:SF2">
    <property type="entry name" value="PROTEIN FECR"/>
    <property type="match status" value="1"/>
</dbReference>
<evidence type="ECO:0000256" key="1">
    <source>
        <dbReference type="SAM" id="Phobius"/>
    </source>
</evidence>
<dbReference type="Proteomes" id="UP000199403">
    <property type="component" value="Unassembled WGS sequence"/>
</dbReference>
<dbReference type="GO" id="GO:0016989">
    <property type="term" value="F:sigma factor antagonist activity"/>
    <property type="evidence" value="ECO:0007669"/>
    <property type="project" value="TreeGrafter"/>
</dbReference>
<evidence type="ECO:0000259" key="2">
    <source>
        <dbReference type="Pfam" id="PF04773"/>
    </source>
</evidence>
<feature type="transmembrane region" description="Helical" evidence="1">
    <location>
        <begin position="117"/>
        <end position="138"/>
    </location>
</feature>
<sequence>MCKRSYKTEDFVLDPEFQKWVVSPDTGTKSYWEAYLRENPEKHAEIVMARKLVLHLSRKVRMVDDSRIEKAWGNIDHALNEIQQGYSDKKVIPLDSSSTLRQFEKKKVSSQRRFPQFYRLVGILLLAFSVSFLINFYFPQPVPKIAEVPVIYEEHVTPPGVKSNLTLQDGSKVILNSGSSLRYIKNFETHQRIVELRGEAFFDVAKETERPFTVRTGPVSTTALGTSFNIKAYENESMNISLLTGRVLVKRDSVLSQPVDLQKGEGVEIDLKKLGMKRIIFDQDRVLAWTKKTIVFDHSPMWEIKRVLENWYGVSIWFSNSPHPNLEVSGRFQDQTLKNVLEGLSYSARFEFTIDKDRVTLVFN</sequence>
<name>A0A1H7A541_9BACT</name>
<feature type="domain" description="FecR protein" evidence="2">
    <location>
        <begin position="155"/>
        <end position="247"/>
    </location>
</feature>
<feature type="domain" description="Protein FecR C-terminal" evidence="3">
    <location>
        <begin position="294"/>
        <end position="361"/>
    </location>
</feature>
<dbReference type="InterPro" id="IPR006860">
    <property type="entry name" value="FecR"/>
</dbReference>
<dbReference type="EMBL" id="FNZH01000006">
    <property type="protein sequence ID" value="SEJ60701.1"/>
    <property type="molecule type" value="Genomic_DNA"/>
</dbReference>
<dbReference type="Gene3D" id="3.55.50.30">
    <property type="match status" value="1"/>
</dbReference>
<dbReference type="InterPro" id="IPR032508">
    <property type="entry name" value="FecR_C"/>
</dbReference>
<gene>
    <name evidence="4" type="ORF">SAMN05192553_10625</name>
</gene>
<accession>A0A1H7A541</accession>
<organism evidence="4 5">
    <name type="scientific">Cyclobacterium xiamenense</name>
    <dbReference type="NCBI Taxonomy" id="1297121"/>
    <lineage>
        <taxon>Bacteria</taxon>
        <taxon>Pseudomonadati</taxon>
        <taxon>Bacteroidota</taxon>
        <taxon>Cytophagia</taxon>
        <taxon>Cytophagales</taxon>
        <taxon>Cyclobacteriaceae</taxon>
        <taxon>Cyclobacterium</taxon>
    </lineage>
</organism>
<dbReference type="OrthoDB" id="1099916at2"/>
<dbReference type="RefSeq" id="WP_092176969.1">
    <property type="nucleotide sequence ID" value="NZ_FNZH01000006.1"/>
</dbReference>
<keyword evidence="1" id="KW-0812">Transmembrane</keyword>
<evidence type="ECO:0000313" key="5">
    <source>
        <dbReference type="Proteomes" id="UP000199403"/>
    </source>
</evidence>
<dbReference type="Pfam" id="PF16344">
    <property type="entry name" value="FecR_C"/>
    <property type="match status" value="1"/>
</dbReference>
<keyword evidence="1" id="KW-0472">Membrane</keyword>